<dbReference type="Gene3D" id="3.20.20.70">
    <property type="entry name" value="Aldolase class I"/>
    <property type="match status" value="1"/>
</dbReference>
<dbReference type="Pfam" id="PF00173">
    <property type="entry name" value="Cyt-b5"/>
    <property type="match status" value="1"/>
</dbReference>
<proteinExistence type="predicted"/>
<dbReference type="SMART" id="SM01117">
    <property type="entry name" value="Cyt-b5"/>
    <property type="match status" value="1"/>
</dbReference>
<keyword evidence="2" id="KW-0560">Oxidoreductase</keyword>
<evidence type="ECO:0000313" key="6">
    <source>
        <dbReference type="Proteomes" id="UP000829685"/>
    </source>
</evidence>
<gene>
    <name evidence="5" type="ORF">JX265_008619</name>
</gene>
<protein>
    <submittedName>
        <fullName evidence="5">Uncharacterized protein</fullName>
    </submittedName>
</protein>
<dbReference type="InterPro" id="IPR037396">
    <property type="entry name" value="FMN_HAD"/>
</dbReference>
<dbReference type="InterPro" id="IPR013785">
    <property type="entry name" value="Aldolase_TIM"/>
</dbReference>
<name>A0A9P9WHM4_9PEZI</name>
<dbReference type="GO" id="GO:0016491">
    <property type="term" value="F:oxidoreductase activity"/>
    <property type="evidence" value="ECO:0007669"/>
    <property type="project" value="UniProtKB-KW"/>
</dbReference>
<evidence type="ECO:0000256" key="1">
    <source>
        <dbReference type="ARBA" id="ARBA00001917"/>
    </source>
</evidence>
<comment type="caution">
    <text evidence="5">The sequence shown here is derived from an EMBL/GenBank/DDBJ whole genome shotgun (WGS) entry which is preliminary data.</text>
</comment>
<evidence type="ECO:0000256" key="2">
    <source>
        <dbReference type="ARBA" id="ARBA00023002"/>
    </source>
</evidence>
<feature type="domain" description="FMN hydroxy acid dehydrogenase" evidence="4">
    <location>
        <begin position="100"/>
        <end position="472"/>
    </location>
</feature>
<dbReference type="Gene3D" id="3.10.120.10">
    <property type="entry name" value="Cytochrome b5-like heme/steroid binding domain"/>
    <property type="match status" value="1"/>
</dbReference>
<dbReference type="PROSITE" id="PS51349">
    <property type="entry name" value="FMN_HYDROXY_ACID_DH_2"/>
    <property type="match status" value="1"/>
</dbReference>
<dbReference type="AlphaFoldDB" id="A0A9P9WHM4"/>
<dbReference type="InterPro" id="IPR000262">
    <property type="entry name" value="FMN-dep_DH"/>
</dbReference>
<evidence type="ECO:0000259" key="3">
    <source>
        <dbReference type="PROSITE" id="PS50255"/>
    </source>
</evidence>
<dbReference type="PRINTS" id="PR00363">
    <property type="entry name" value="CYTOCHROMEB5"/>
</dbReference>
<accession>A0A9P9WHM4</accession>
<organism evidence="5 6">
    <name type="scientific">Neoarthrinium moseri</name>
    <dbReference type="NCBI Taxonomy" id="1658444"/>
    <lineage>
        <taxon>Eukaryota</taxon>
        <taxon>Fungi</taxon>
        <taxon>Dikarya</taxon>
        <taxon>Ascomycota</taxon>
        <taxon>Pezizomycotina</taxon>
        <taxon>Sordariomycetes</taxon>
        <taxon>Xylariomycetidae</taxon>
        <taxon>Amphisphaeriales</taxon>
        <taxon>Apiosporaceae</taxon>
        <taxon>Neoarthrinium</taxon>
    </lineage>
</organism>
<dbReference type="PANTHER" id="PTHR10578:SF104">
    <property type="entry name" value="CYTOCHROME B2, MITOCHONDRIAL-RELATED"/>
    <property type="match status" value="1"/>
</dbReference>
<dbReference type="InterPro" id="IPR008259">
    <property type="entry name" value="FMN_hydac_DH_AS"/>
</dbReference>
<keyword evidence="6" id="KW-1185">Reference proteome</keyword>
<dbReference type="PROSITE" id="PS50255">
    <property type="entry name" value="CYTOCHROME_B5_2"/>
    <property type="match status" value="1"/>
</dbReference>
<dbReference type="InterPro" id="IPR036400">
    <property type="entry name" value="Cyt_B5-like_heme/steroid_sf"/>
</dbReference>
<comment type="cofactor">
    <cofactor evidence="1">
        <name>FMN</name>
        <dbReference type="ChEBI" id="CHEBI:58210"/>
    </cofactor>
</comment>
<dbReference type="InterPro" id="IPR001199">
    <property type="entry name" value="Cyt_B5-like_heme/steroid-bd"/>
</dbReference>
<dbReference type="SUPFAM" id="SSF55856">
    <property type="entry name" value="Cytochrome b5-like heme/steroid binding domain"/>
    <property type="match status" value="1"/>
</dbReference>
<dbReference type="Pfam" id="PF01070">
    <property type="entry name" value="FMN_dh"/>
    <property type="match status" value="1"/>
</dbReference>
<dbReference type="EMBL" id="JAFIMR010000024">
    <property type="protein sequence ID" value="KAI1864248.1"/>
    <property type="molecule type" value="Genomic_DNA"/>
</dbReference>
<dbReference type="PROSITE" id="PS00557">
    <property type="entry name" value="FMN_HYDROXY_ACID_DH_1"/>
    <property type="match status" value="1"/>
</dbReference>
<feature type="domain" description="Cytochrome b5 heme-binding" evidence="3">
    <location>
        <begin position="1"/>
        <end position="74"/>
    </location>
</feature>
<dbReference type="Proteomes" id="UP000829685">
    <property type="component" value="Unassembled WGS sequence"/>
</dbReference>
<dbReference type="PANTHER" id="PTHR10578">
    <property type="entry name" value="S -2-HYDROXY-ACID OXIDASE-RELATED"/>
    <property type="match status" value="1"/>
</dbReference>
<evidence type="ECO:0000259" key="4">
    <source>
        <dbReference type="PROSITE" id="PS51349"/>
    </source>
</evidence>
<sequence>MDGADVAKRNTSKCCWMVLNAQVYDVTSYLDQHPGGAAILLAQGGRDATIEFSRIHSPDVLQYLPTGSLLGPIDTSTIGALAPPTNEEALRSLPTGEGLRHLSKCVVTGDFEVAAKMMLPARSWSYVSSSSNSGLSMAANLDSWSAVRFRPRVLRDVQTVSTVSSILGHRCPFPFYISPMGILGRAHANAEVELVRGFRRSGIHGVISTVSTKTTEEIASSLTEALERHDDSRDVSAAPQLHFQLYTSPDREAAIKLIHRVKAAGFRSLWVTVDTPVLGKRTIDRRQLAEEALAMGSDEQARAAGLGIVTHVRQNQVSASLAWTDLEWIKKEWGGPLVVKGIQCAEDAKLAMDYGCQGILLSNHGGRQLHSAPDALSTLLEIRAYCPEVLGNLEVFVDGGLRDGADVLKALCLGAKGVGVGRPFFYALAAYGTRGVERCIEILAEELATAMRLVGITSLDQVHPDLVNARRLANEIWRPLDSRL</sequence>
<evidence type="ECO:0000313" key="5">
    <source>
        <dbReference type="EMBL" id="KAI1864248.1"/>
    </source>
</evidence>
<dbReference type="SUPFAM" id="SSF51395">
    <property type="entry name" value="FMN-linked oxidoreductases"/>
    <property type="match status" value="1"/>
</dbReference>
<reference evidence="5" key="1">
    <citation type="submission" date="2021-03" db="EMBL/GenBank/DDBJ databases">
        <title>Revisited historic fungal species revealed as producer of novel bioactive compounds through whole genome sequencing and comparative genomics.</title>
        <authorList>
            <person name="Vignolle G.A."/>
            <person name="Hochenegger N."/>
            <person name="Mach R.L."/>
            <person name="Mach-Aigner A.R."/>
            <person name="Javad Rahimi M."/>
            <person name="Salim K.A."/>
            <person name="Chan C.M."/>
            <person name="Lim L.B.L."/>
            <person name="Cai F."/>
            <person name="Druzhinina I.S."/>
            <person name="U'Ren J.M."/>
            <person name="Derntl C."/>
        </authorList>
    </citation>
    <scope>NUCLEOTIDE SEQUENCE</scope>
    <source>
        <strain evidence="5">TUCIM 5799</strain>
    </source>
</reference>